<protein>
    <submittedName>
        <fullName evidence="1">Uncharacterized protein</fullName>
    </submittedName>
</protein>
<comment type="caution">
    <text evidence="1">The sequence shown here is derived from an EMBL/GenBank/DDBJ whole genome shotgun (WGS) entry which is preliminary data.</text>
</comment>
<reference evidence="1 2" key="1">
    <citation type="submission" date="2024-04" db="EMBL/GenBank/DDBJ databases">
        <authorList>
            <person name="Rising A."/>
            <person name="Reimegard J."/>
            <person name="Sonavane S."/>
            <person name="Akerstrom W."/>
            <person name="Nylinder S."/>
            <person name="Hedman E."/>
            <person name="Kallberg Y."/>
        </authorList>
    </citation>
    <scope>NUCLEOTIDE SEQUENCE [LARGE SCALE GENOMIC DNA]</scope>
</reference>
<dbReference type="Proteomes" id="UP001497382">
    <property type="component" value="Unassembled WGS sequence"/>
</dbReference>
<organism evidence="1 2">
    <name type="scientific">Larinioides sclopetarius</name>
    <dbReference type="NCBI Taxonomy" id="280406"/>
    <lineage>
        <taxon>Eukaryota</taxon>
        <taxon>Metazoa</taxon>
        <taxon>Ecdysozoa</taxon>
        <taxon>Arthropoda</taxon>
        <taxon>Chelicerata</taxon>
        <taxon>Arachnida</taxon>
        <taxon>Araneae</taxon>
        <taxon>Araneomorphae</taxon>
        <taxon>Entelegynae</taxon>
        <taxon>Araneoidea</taxon>
        <taxon>Araneidae</taxon>
        <taxon>Larinioides</taxon>
    </lineage>
</organism>
<proteinExistence type="predicted"/>
<dbReference type="AlphaFoldDB" id="A0AAV1ZI96"/>
<accession>A0AAV1ZI96</accession>
<sequence length="62" mass="7252">MIVPIKREALGKHLVMKLNYNNQSEMTMTRVSTSLFKLPHQRKDFLGWIESAPGRRLENILL</sequence>
<gene>
    <name evidence="1" type="ORF">LARSCL_LOCUS5664</name>
</gene>
<keyword evidence="2" id="KW-1185">Reference proteome</keyword>
<dbReference type="EMBL" id="CAXIEN010000052">
    <property type="protein sequence ID" value="CAL1271132.1"/>
    <property type="molecule type" value="Genomic_DNA"/>
</dbReference>
<name>A0AAV1ZI96_9ARAC</name>
<evidence type="ECO:0000313" key="1">
    <source>
        <dbReference type="EMBL" id="CAL1271132.1"/>
    </source>
</evidence>
<evidence type="ECO:0000313" key="2">
    <source>
        <dbReference type="Proteomes" id="UP001497382"/>
    </source>
</evidence>